<dbReference type="InterPro" id="IPR046200">
    <property type="entry name" value="DUF6233"/>
</dbReference>
<proteinExistence type="predicted"/>
<evidence type="ECO:0000313" key="1">
    <source>
        <dbReference type="EMBL" id="GAA2500389.1"/>
    </source>
</evidence>
<evidence type="ECO:0000313" key="2">
    <source>
        <dbReference type="Proteomes" id="UP001501358"/>
    </source>
</evidence>
<gene>
    <name evidence="1" type="ORF">GCM10010406_41110</name>
</gene>
<reference evidence="2" key="1">
    <citation type="journal article" date="2019" name="Int. J. Syst. Evol. Microbiol.">
        <title>The Global Catalogue of Microorganisms (GCM) 10K type strain sequencing project: providing services to taxonomists for standard genome sequencing and annotation.</title>
        <authorList>
            <consortium name="The Broad Institute Genomics Platform"/>
            <consortium name="The Broad Institute Genome Sequencing Center for Infectious Disease"/>
            <person name="Wu L."/>
            <person name="Ma J."/>
        </authorList>
    </citation>
    <scope>NUCLEOTIDE SEQUENCE [LARGE SCALE GENOMIC DNA]</scope>
    <source>
        <strain evidence="2">JCM 6307</strain>
    </source>
</reference>
<accession>A0ABP5ZQK3</accession>
<keyword evidence="2" id="KW-1185">Reference proteome</keyword>
<comment type="caution">
    <text evidence="1">The sequence shown here is derived from an EMBL/GenBank/DDBJ whole genome shotgun (WGS) entry which is preliminary data.</text>
</comment>
<protein>
    <submittedName>
        <fullName evidence="1">Uncharacterized protein</fullName>
    </submittedName>
</protein>
<dbReference type="Proteomes" id="UP001501358">
    <property type="component" value="Unassembled WGS sequence"/>
</dbReference>
<sequence length="156" mass="15688">MSAQVALVAGVPASVRTVGARGWSSGVSQRLWGLDGACRVPGLGARSGPRAARDGVSYDAVPIEYLKLPSPVQEALGPRRPSGWVLAKAGGRGPGRGGVVHAVDCEEAPAGAPVLTLERALGAAQHPGTRLCSLCGAAAELAPILKGFDGGFNGED</sequence>
<name>A0ABP5ZQK3_9ACTN</name>
<organism evidence="1 2">
    <name type="scientific">Streptomyces thermolineatus</name>
    <dbReference type="NCBI Taxonomy" id="44033"/>
    <lineage>
        <taxon>Bacteria</taxon>
        <taxon>Bacillati</taxon>
        <taxon>Actinomycetota</taxon>
        <taxon>Actinomycetes</taxon>
        <taxon>Kitasatosporales</taxon>
        <taxon>Streptomycetaceae</taxon>
        <taxon>Streptomyces</taxon>
    </lineage>
</organism>
<dbReference type="Pfam" id="PF19746">
    <property type="entry name" value="DUF6233"/>
    <property type="match status" value="1"/>
</dbReference>
<dbReference type="EMBL" id="BAAATA010000028">
    <property type="protein sequence ID" value="GAA2500389.1"/>
    <property type="molecule type" value="Genomic_DNA"/>
</dbReference>